<sequence length="99" mass="11141">MVLTRIDITRRTAERAVIDNPDLRGKPLHVQAGLPGKNFRLFITVKGLRGDEISRALDKGFRTGVFPFEFFLQPQVVSQRALADPRAEQARALARVKLT</sequence>
<evidence type="ECO:0000313" key="1">
    <source>
        <dbReference type="EMBL" id="KKN07516.1"/>
    </source>
</evidence>
<accession>A0A0F9Q2N2</accession>
<feature type="non-terminal residue" evidence="1">
    <location>
        <position position="99"/>
    </location>
</feature>
<proteinExistence type="predicted"/>
<gene>
    <name evidence="1" type="ORF">LCGC14_1066080</name>
</gene>
<name>A0A0F9Q2N2_9ZZZZ</name>
<dbReference type="EMBL" id="LAZR01004561">
    <property type="protein sequence ID" value="KKN07516.1"/>
    <property type="molecule type" value="Genomic_DNA"/>
</dbReference>
<dbReference type="AlphaFoldDB" id="A0A0F9Q2N2"/>
<reference evidence="1" key="1">
    <citation type="journal article" date="2015" name="Nature">
        <title>Complex archaea that bridge the gap between prokaryotes and eukaryotes.</title>
        <authorList>
            <person name="Spang A."/>
            <person name="Saw J.H."/>
            <person name="Jorgensen S.L."/>
            <person name="Zaremba-Niedzwiedzka K."/>
            <person name="Martijn J."/>
            <person name="Lind A.E."/>
            <person name="van Eijk R."/>
            <person name="Schleper C."/>
            <person name="Guy L."/>
            <person name="Ettema T.J."/>
        </authorList>
    </citation>
    <scope>NUCLEOTIDE SEQUENCE</scope>
</reference>
<organism evidence="1">
    <name type="scientific">marine sediment metagenome</name>
    <dbReference type="NCBI Taxonomy" id="412755"/>
    <lineage>
        <taxon>unclassified sequences</taxon>
        <taxon>metagenomes</taxon>
        <taxon>ecological metagenomes</taxon>
    </lineage>
</organism>
<comment type="caution">
    <text evidence="1">The sequence shown here is derived from an EMBL/GenBank/DDBJ whole genome shotgun (WGS) entry which is preliminary data.</text>
</comment>
<protein>
    <submittedName>
        <fullName evidence="1">Uncharacterized protein</fullName>
    </submittedName>
</protein>